<evidence type="ECO:0000313" key="1">
    <source>
        <dbReference type="EMBL" id="GAT21530.1"/>
    </source>
</evidence>
<dbReference type="AlphaFoldDB" id="A0A146F5V5"/>
<proteinExistence type="predicted"/>
<evidence type="ECO:0000313" key="2">
    <source>
        <dbReference type="Proteomes" id="UP000075230"/>
    </source>
</evidence>
<organism evidence="1 2">
    <name type="scientific">Aspergillus kawachii</name>
    <name type="common">White koji mold</name>
    <name type="synonym">Aspergillus awamori var. kawachi</name>
    <dbReference type="NCBI Taxonomy" id="1069201"/>
    <lineage>
        <taxon>Eukaryota</taxon>
        <taxon>Fungi</taxon>
        <taxon>Dikarya</taxon>
        <taxon>Ascomycota</taxon>
        <taxon>Pezizomycotina</taxon>
        <taxon>Eurotiomycetes</taxon>
        <taxon>Eurotiomycetidae</taxon>
        <taxon>Eurotiales</taxon>
        <taxon>Aspergillaceae</taxon>
        <taxon>Aspergillus</taxon>
        <taxon>Aspergillus subgen. Circumdati</taxon>
    </lineage>
</organism>
<gene>
    <name evidence="1" type="ORF">RIB2604_01004200</name>
</gene>
<name>A0A146F5V5_ASPKA</name>
<dbReference type="Proteomes" id="UP000075230">
    <property type="component" value="Unassembled WGS sequence"/>
</dbReference>
<reference evidence="1 2" key="1">
    <citation type="journal article" date="2016" name="DNA Res.">
        <title>Genome sequence of Aspergillus luchuensis NBRC 4314.</title>
        <authorList>
            <person name="Yamada O."/>
            <person name="Machida M."/>
            <person name="Hosoyama A."/>
            <person name="Goto M."/>
            <person name="Takahashi T."/>
            <person name="Futagami T."/>
            <person name="Yamagata Y."/>
            <person name="Takeuchi M."/>
            <person name="Kobayashi T."/>
            <person name="Koike H."/>
            <person name="Abe K."/>
            <person name="Asai K."/>
            <person name="Arita M."/>
            <person name="Fujita N."/>
            <person name="Fukuda K."/>
            <person name="Higa K."/>
            <person name="Horikawa H."/>
            <person name="Ishikawa T."/>
            <person name="Jinno K."/>
            <person name="Kato Y."/>
            <person name="Kirimura K."/>
            <person name="Mizutani O."/>
            <person name="Nakasone K."/>
            <person name="Sano M."/>
            <person name="Shiraishi Y."/>
            <person name="Tsukahara M."/>
            <person name="Gomi K."/>
        </authorList>
    </citation>
    <scope>NUCLEOTIDE SEQUENCE [LARGE SCALE GENOMIC DNA]</scope>
    <source>
        <strain evidence="1 2">RIB 2604</strain>
    </source>
</reference>
<dbReference type="EMBL" id="BCWF01000010">
    <property type="protein sequence ID" value="GAT21530.1"/>
    <property type="molecule type" value="Genomic_DNA"/>
</dbReference>
<protein>
    <submittedName>
        <fullName evidence="1">Calpain</fullName>
    </submittedName>
</protein>
<comment type="caution">
    <text evidence="1">The sequence shown here is derived from an EMBL/GenBank/DDBJ whole genome shotgun (WGS) entry which is preliminary data.</text>
</comment>
<accession>A0A146F5V5</accession>
<reference evidence="2" key="2">
    <citation type="submission" date="2016-02" db="EMBL/GenBank/DDBJ databases">
        <title>Genome sequencing of Aspergillus luchuensis NBRC 4314.</title>
        <authorList>
            <person name="Yamada O."/>
        </authorList>
    </citation>
    <scope>NUCLEOTIDE SEQUENCE [LARGE SCALE GENOMIC DNA]</scope>
    <source>
        <strain evidence="2">RIB 2604</strain>
    </source>
</reference>
<sequence>MPFIGIITYFLFPDQPFIPSYSSRLGSRSTLNARRHPTPHRTTGIVYLLCAPRDRLQQMRADLESARIKSLPDDGFYIANFISEDEEEFLLRKALWGGWALIGTPAIDNDCAATPLDSSSSPASSILALGPD</sequence>